<keyword evidence="3" id="KW-1185">Reference proteome</keyword>
<feature type="region of interest" description="Disordered" evidence="1">
    <location>
        <begin position="136"/>
        <end position="169"/>
    </location>
</feature>
<evidence type="ECO:0000313" key="3">
    <source>
        <dbReference type="Proteomes" id="UP001153365"/>
    </source>
</evidence>
<dbReference type="AlphaFoldDB" id="A0AAV0ATY1"/>
<proteinExistence type="predicted"/>
<evidence type="ECO:0000256" key="1">
    <source>
        <dbReference type="SAM" id="MobiDB-lite"/>
    </source>
</evidence>
<evidence type="ECO:0000313" key="2">
    <source>
        <dbReference type="EMBL" id="CAH7673154.1"/>
    </source>
</evidence>
<name>A0AAV0ATY1_PHAPC</name>
<reference evidence="2" key="1">
    <citation type="submission" date="2022-06" db="EMBL/GenBank/DDBJ databases">
        <authorList>
            <consortium name="SYNGENTA / RWTH Aachen University"/>
        </authorList>
    </citation>
    <scope>NUCLEOTIDE SEQUENCE</scope>
</reference>
<dbReference type="PROSITE" id="PS50096">
    <property type="entry name" value="IQ"/>
    <property type="match status" value="1"/>
</dbReference>
<dbReference type="Proteomes" id="UP001153365">
    <property type="component" value="Unassembled WGS sequence"/>
</dbReference>
<gene>
    <name evidence="2" type="ORF">PPACK8108_LOCUS8028</name>
</gene>
<organism evidence="2 3">
    <name type="scientific">Phakopsora pachyrhizi</name>
    <name type="common">Asian soybean rust disease fungus</name>
    <dbReference type="NCBI Taxonomy" id="170000"/>
    <lineage>
        <taxon>Eukaryota</taxon>
        <taxon>Fungi</taxon>
        <taxon>Dikarya</taxon>
        <taxon>Basidiomycota</taxon>
        <taxon>Pucciniomycotina</taxon>
        <taxon>Pucciniomycetes</taxon>
        <taxon>Pucciniales</taxon>
        <taxon>Phakopsoraceae</taxon>
        <taxon>Phakopsora</taxon>
    </lineage>
</organism>
<feature type="compositionally biased region" description="Polar residues" evidence="1">
    <location>
        <begin position="144"/>
        <end position="156"/>
    </location>
</feature>
<accession>A0AAV0ATY1</accession>
<feature type="non-terminal residue" evidence="2">
    <location>
        <position position="1"/>
    </location>
</feature>
<comment type="caution">
    <text evidence="2">The sequence shown here is derived from an EMBL/GenBank/DDBJ whole genome shotgun (WGS) entry which is preliminary data.</text>
</comment>
<dbReference type="EMBL" id="CALTRL010001623">
    <property type="protein sequence ID" value="CAH7673154.1"/>
    <property type="molecule type" value="Genomic_DNA"/>
</dbReference>
<sequence>LESLKGPAPSLEVFANFKDLSTLPAPTGPTVLRSERKVTGKNEYIMSCSKIVDILSQALGLTESLPIAPATVIHRMKYVLQDCKKQKKGTLLRLLYVNEGRPIPPEDLIDLTSSPEDASSTASFFDLPKSQTLKRPTKKIKLSKLNQKLNQSNTPVNDEATAGEQANSHLPQTVSGIENSDSSDFFEHTDHTTDEAAGFSSMSESPIRNKSTGELILNNQLIPPTSSELPHPLPAVNETCPQMATPNTCNSSDNNSAAVKQTASAGSENVQDKGASSITPDNASTQSFSLIKDEGFRIEIRNVLSSFQGHLSRDKFRRARSTIDSFITWRSQNCESQVGGIDPTFVLLPSDSTHTLWLKQISKMLEKILLPSSDEAWFAPSMIDMSKLDKNGVSSVKKEENIEHTLLLLLTEIQKPNKNHLSRWSNCIASAVQLTAHDLAVPTLSFENLSADDVTSHVKIIEFLENCKSGNPCVEDGDRKLRNDMTLKPLVQLHDSIIDVFITYVIVRGLSSVGTDTNEESSSQCLVESRRTLEKFRSRHNYAPFCLFLVSGIRGLVLAPLNRQFAPGSSCLGFLSAIELILKKRSPPPCAVEPVWRDLGIYIHQLFSKSFLTPNCLFSFQRPQVILMAKALTSDFLRCVKNSFPDVHFQIPRAITKG</sequence>
<protein>
    <submittedName>
        <fullName evidence="2">Uncharacterized protein</fullName>
    </submittedName>
</protein>
<feature type="region of interest" description="Disordered" evidence="1">
    <location>
        <begin position="240"/>
        <end position="283"/>
    </location>
</feature>